<dbReference type="CDD" id="cd00684">
    <property type="entry name" value="Terpene_cyclase_plant_C1"/>
    <property type="match status" value="1"/>
</dbReference>
<dbReference type="SFLD" id="SFLDS00005">
    <property type="entry name" value="Isoprenoid_Synthase_Type_I"/>
    <property type="match status" value="1"/>
</dbReference>
<accession>A0A9Q0C833</accession>
<dbReference type="InterPro" id="IPR008949">
    <property type="entry name" value="Isoprenoid_synthase_dom_sf"/>
</dbReference>
<evidence type="ECO:0000259" key="6">
    <source>
        <dbReference type="Pfam" id="PF01397"/>
    </source>
</evidence>
<keyword evidence="9" id="KW-1185">Reference proteome</keyword>
<protein>
    <submittedName>
        <fullName evidence="8">Uncharacterized protein</fullName>
    </submittedName>
</protein>
<feature type="domain" description="Terpene synthase metal-binding" evidence="7">
    <location>
        <begin position="308"/>
        <end position="547"/>
    </location>
</feature>
<keyword evidence="3" id="KW-0479">Metal-binding</keyword>
<comment type="cofactor">
    <cofactor evidence="2">
        <name>Mg(2+)</name>
        <dbReference type="ChEBI" id="CHEBI:18420"/>
    </cofactor>
</comment>
<dbReference type="GO" id="GO:0016102">
    <property type="term" value="P:diterpenoid biosynthetic process"/>
    <property type="evidence" value="ECO:0007669"/>
    <property type="project" value="InterPro"/>
</dbReference>
<evidence type="ECO:0000256" key="2">
    <source>
        <dbReference type="ARBA" id="ARBA00001946"/>
    </source>
</evidence>
<dbReference type="Pfam" id="PF01397">
    <property type="entry name" value="Terpene_synth"/>
    <property type="match status" value="1"/>
</dbReference>
<dbReference type="InterPro" id="IPR008930">
    <property type="entry name" value="Terpenoid_cyclase/PrenylTrfase"/>
</dbReference>
<dbReference type="InterPro" id="IPR001906">
    <property type="entry name" value="Terpene_synth_N"/>
</dbReference>
<dbReference type="SFLD" id="SFLDG01019">
    <property type="entry name" value="Terpene_Cyclase_Like_1_C_Termi"/>
    <property type="match status" value="1"/>
</dbReference>
<keyword evidence="5" id="KW-0456">Lyase</keyword>
<dbReference type="FunFam" id="1.10.600.10:FF:000007">
    <property type="entry name" value="Isoprene synthase, chloroplastic"/>
    <property type="match status" value="1"/>
</dbReference>
<proteinExistence type="predicted"/>
<dbReference type="SUPFAM" id="SSF48576">
    <property type="entry name" value="Terpenoid synthases"/>
    <property type="match status" value="1"/>
</dbReference>
<dbReference type="GO" id="GO:0000287">
    <property type="term" value="F:magnesium ion binding"/>
    <property type="evidence" value="ECO:0007669"/>
    <property type="project" value="InterPro"/>
</dbReference>
<comment type="cofactor">
    <cofactor evidence="1">
        <name>Mn(2+)</name>
        <dbReference type="ChEBI" id="CHEBI:29035"/>
    </cofactor>
</comment>
<dbReference type="InterPro" id="IPR050148">
    <property type="entry name" value="Terpene_synthase-like"/>
</dbReference>
<name>A0A9Q0C833_9POAL</name>
<dbReference type="InterPro" id="IPR036965">
    <property type="entry name" value="Terpene_synth_N_sf"/>
</dbReference>
<dbReference type="InterPro" id="IPR005630">
    <property type="entry name" value="Terpene_synthase_metal-bd"/>
</dbReference>
<evidence type="ECO:0000313" key="8">
    <source>
        <dbReference type="EMBL" id="KAJ1689020.1"/>
    </source>
</evidence>
<dbReference type="EMBL" id="JAMQYH010000004">
    <property type="protein sequence ID" value="KAJ1689020.1"/>
    <property type="molecule type" value="Genomic_DNA"/>
</dbReference>
<dbReference type="Gene3D" id="1.10.600.10">
    <property type="entry name" value="Farnesyl Diphosphate Synthase"/>
    <property type="match status" value="1"/>
</dbReference>
<evidence type="ECO:0000256" key="4">
    <source>
        <dbReference type="ARBA" id="ARBA00022842"/>
    </source>
</evidence>
<dbReference type="PANTHER" id="PTHR31225:SF93">
    <property type="entry name" value="ALPHA-HUMULENE_(-)-(E)-BETA-CARYOPHYLLENE SYNTHASE"/>
    <property type="match status" value="1"/>
</dbReference>
<evidence type="ECO:0000256" key="5">
    <source>
        <dbReference type="ARBA" id="ARBA00023239"/>
    </source>
</evidence>
<dbReference type="FunFam" id="1.50.10.130:FF:000001">
    <property type="entry name" value="Isoprene synthase, chloroplastic"/>
    <property type="match status" value="1"/>
</dbReference>
<evidence type="ECO:0000256" key="3">
    <source>
        <dbReference type="ARBA" id="ARBA00022723"/>
    </source>
</evidence>
<reference evidence="8" key="1">
    <citation type="journal article" date="2022" name="Cell">
        <title>Repeat-based holocentromeres influence genome architecture and karyotype evolution.</title>
        <authorList>
            <person name="Hofstatter P.G."/>
            <person name="Thangavel G."/>
            <person name="Lux T."/>
            <person name="Neumann P."/>
            <person name="Vondrak T."/>
            <person name="Novak P."/>
            <person name="Zhang M."/>
            <person name="Costa L."/>
            <person name="Castellani M."/>
            <person name="Scott A."/>
            <person name="Toegelov H."/>
            <person name="Fuchs J."/>
            <person name="Mata-Sucre Y."/>
            <person name="Dias Y."/>
            <person name="Vanzela A.L.L."/>
            <person name="Huettel B."/>
            <person name="Almeida C.C.S."/>
            <person name="Simkova H."/>
            <person name="Souza G."/>
            <person name="Pedrosa-Harand A."/>
            <person name="Macas J."/>
            <person name="Mayer K.F.X."/>
            <person name="Houben A."/>
            <person name="Marques A."/>
        </authorList>
    </citation>
    <scope>NUCLEOTIDE SEQUENCE</scope>
    <source>
        <strain evidence="8">RhyBre1mFocal</strain>
    </source>
</reference>
<dbReference type="SUPFAM" id="SSF48239">
    <property type="entry name" value="Terpenoid cyclases/Protein prenyltransferases"/>
    <property type="match status" value="1"/>
</dbReference>
<dbReference type="Gene3D" id="1.50.10.130">
    <property type="entry name" value="Terpene synthase, N-terminal domain"/>
    <property type="match status" value="1"/>
</dbReference>
<dbReference type="InterPro" id="IPR044814">
    <property type="entry name" value="Terpene_cyclase_plant_C1"/>
</dbReference>
<dbReference type="Proteomes" id="UP001151287">
    <property type="component" value="Unassembled WGS sequence"/>
</dbReference>
<dbReference type="InterPro" id="IPR034741">
    <property type="entry name" value="Terpene_cyclase-like_1_C"/>
</dbReference>
<dbReference type="Pfam" id="PF03936">
    <property type="entry name" value="Terpene_synth_C"/>
    <property type="match status" value="1"/>
</dbReference>
<evidence type="ECO:0000259" key="7">
    <source>
        <dbReference type="Pfam" id="PF03936"/>
    </source>
</evidence>
<comment type="caution">
    <text evidence="8">The sequence shown here is derived from an EMBL/GenBank/DDBJ whole genome shotgun (WGS) entry which is preliminary data.</text>
</comment>
<gene>
    <name evidence="8" type="ORF">LUZ63_013175</name>
</gene>
<evidence type="ECO:0000256" key="1">
    <source>
        <dbReference type="ARBA" id="ARBA00001936"/>
    </source>
</evidence>
<dbReference type="PANTHER" id="PTHR31225">
    <property type="entry name" value="OS04G0344100 PROTEIN-RELATED"/>
    <property type="match status" value="1"/>
</dbReference>
<evidence type="ECO:0000313" key="9">
    <source>
        <dbReference type="Proteomes" id="UP001151287"/>
    </source>
</evidence>
<sequence length="605" mass="70762">MESSFNARLCFKRVPSQLLTWGLPRAPLNIAQRKPCMWPYNSKFSVRTTVSDVNLLKVPIYKNDPLENADQRRSANYEPSVWSDYFITHTTPGLKPKELAERRIEELKQNVATILRSTMDAVQIMNLVDTIEHLGISYHFEREIEEALTYLQDVKFDGAELHHVALHFRLLRQHGFNVSSDIFYKFKHDETNFDEKLCNDARGLLSLYNAGFLAIPGESILDEAISFARSHLELIVHDLNSPLKEQVQRALETPLPRMMLRAETRFFIEEYQEDQNRNDTLLELAKLDFNSVQSIHLQELKDLSLWWKELNVLKDLKYARDRLVENYISFSLGTYFEPEYSRARIMLTKFYTILTVMDDTFDIYGTFEECKLFNEAILRWDEKAAASLPLYMRELYVCFLRTVNGFQDDLKPSEKYRLKYFIEGIKVLVNDAWMQEVVWREEGYVPTFHERKKTTVDNIASATGLCNILIGMGEVVTEENLQWLADLPDIVVDHTALSRYIDDVVSYEREIKSKQLPTTIACYMIENNLTREQATEDFLSMCRELWKGLNQARLRPTVVPSPIIDRFINFNRVMETVYLHFKDGFNKSITLKELVNMLLIEPIPL</sequence>
<keyword evidence="4" id="KW-0460">Magnesium</keyword>
<organism evidence="8 9">
    <name type="scientific">Rhynchospora breviuscula</name>
    <dbReference type="NCBI Taxonomy" id="2022672"/>
    <lineage>
        <taxon>Eukaryota</taxon>
        <taxon>Viridiplantae</taxon>
        <taxon>Streptophyta</taxon>
        <taxon>Embryophyta</taxon>
        <taxon>Tracheophyta</taxon>
        <taxon>Spermatophyta</taxon>
        <taxon>Magnoliopsida</taxon>
        <taxon>Liliopsida</taxon>
        <taxon>Poales</taxon>
        <taxon>Cyperaceae</taxon>
        <taxon>Cyperoideae</taxon>
        <taxon>Rhynchosporeae</taxon>
        <taxon>Rhynchospora</taxon>
    </lineage>
</organism>
<dbReference type="GO" id="GO:0010333">
    <property type="term" value="F:terpene synthase activity"/>
    <property type="evidence" value="ECO:0007669"/>
    <property type="project" value="InterPro"/>
</dbReference>
<dbReference type="OrthoDB" id="1877784at2759"/>
<dbReference type="AlphaFoldDB" id="A0A9Q0C833"/>
<feature type="domain" description="Terpene synthase N-terminal" evidence="6">
    <location>
        <begin position="81"/>
        <end position="251"/>
    </location>
</feature>